<proteinExistence type="predicted"/>
<evidence type="ECO:0008006" key="3">
    <source>
        <dbReference type="Google" id="ProtNLM"/>
    </source>
</evidence>
<name>A0A4Q9DN96_9BACL</name>
<accession>A0A4Q9DN96</accession>
<dbReference type="Proteomes" id="UP000293142">
    <property type="component" value="Unassembled WGS sequence"/>
</dbReference>
<dbReference type="AlphaFoldDB" id="A0A4Q9DN96"/>
<dbReference type="RefSeq" id="WP_131015822.1">
    <property type="nucleotide sequence ID" value="NZ_SIRE01000017.1"/>
</dbReference>
<dbReference type="OrthoDB" id="5174394at2"/>
<evidence type="ECO:0000313" key="2">
    <source>
        <dbReference type="Proteomes" id="UP000293142"/>
    </source>
</evidence>
<dbReference type="SUPFAM" id="SSF82171">
    <property type="entry name" value="DPP6 N-terminal domain-like"/>
    <property type="match status" value="1"/>
</dbReference>
<dbReference type="InterPro" id="IPR015943">
    <property type="entry name" value="WD40/YVTN_repeat-like_dom_sf"/>
</dbReference>
<gene>
    <name evidence="1" type="ORF">EYB31_23280</name>
</gene>
<evidence type="ECO:0000313" key="1">
    <source>
        <dbReference type="EMBL" id="TBL75334.1"/>
    </source>
</evidence>
<protein>
    <recommendedName>
        <fullName evidence="3">Oligogalacturonate lyase domain-containing protein</fullName>
    </recommendedName>
</protein>
<keyword evidence="2" id="KW-1185">Reference proteome</keyword>
<reference evidence="1 2" key="1">
    <citation type="submission" date="2019-02" db="EMBL/GenBank/DDBJ databases">
        <title>Paenibacillus sp. nov., isolated from surface-sterilized tissue of Thalictrum simplex L.</title>
        <authorList>
            <person name="Tuo L."/>
        </authorList>
    </citation>
    <scope>NUCLEOTIDE SEQUENCE [LARGE SCALE GENOMIC DNA]</scope>
    <source>
        <strain evidence="1 2">N2SHLJ1</strain>
    </source>
</reference>
<organism evidence="1 2">
    <name type="scientific">Paenibacillus thalictri</name>
    <dbReference type="NCBI Taxonomy" id="2527873"/>
    <lineage>
        <taxon>Bacteria</taxon>
        <taxon>Bacillati</taxon>
        <taxon>Bacillota</taxon>
        <taxon>Bacilli</taxon>
        <taxon>Bacillales</taxon>
        <taxon>Paenibacillaceae</taxon>
        <taxon>Paenibacillus</taxon>
    </lineage>
</organism>
<sequence length="394" mass="45377">MERQQEMDLKVRVEKLTGEDGHYFYGYYDNPAWSGDDRYHLCHKTAFWNRLQEETDEAGLGMIDMLTKSYIPLAQTHAWNFQQGAMLQWHPLAPNDEIIFNTRSGGEFQGVVMNVHTKEQRLLSRPVVNVDPTGKYALSVNFSRMFDFRPGYGYAGIRDPFYDNPYPEEDGVYRIELATGKNELVLSLADIWHFTKDAFAGTPQKLMINHINFNTDGSRFLLLARNFPQAGGHWKTAVLTANSDGSDLFLLSDYNHASHYHWRDPQHVVIYSRGAEGSTRGSQLYVLKDKTYEVNSIDEPFFREDGHCSYSPDRQLLLYDSYPDNQSYRHLYVYDLAGRKGIKLGSFYSDPGAKGDHRCDLHPRWNRAGTGISFDSTHEGRRHMYFADISGVFK</sequence>
<dbReference type="Gene3D" id="2.130.10.10">
    <property type="entry name" value="YVTN repeat-like/Quinoprotein amine dehydrogenase"/>
    <property type="match status" value="1"/>
</dbReference>
<comment type="caution">
    <text evidence="1">The sequence shown here is derived from an EMBL/GenBank/DDBJ whole genome shotgun (WGS) entry which is preliminary data.</text>
</comment>
<dbReference type="EMBL" id="SIRE01000017">
    <property type="protein sequence ID" value="TBL75334.1"/>
    <property type="molecule type" value="Genomic_DNA"/>
</dbReference>